<name>A0A542ZM40_9MICO</name>
<dbReference type="Proteomes" id="UP000319514">
    <property type="component" value="Unassembled WGS sequence"/>
</dbReference>
<dbReference type="GO" id="GO:0016746">
    <property type="term" value="F:acyltransferase activity"/>
    <property type="evidence" value="ECO:0007669"/>
    <property type="project" value="UniProtKB-KW"/>
</dbReference>
<proteinExistence type="predicted"/>
<dbReference type="RefSeq" id="WP_141789188.1">
    <property type="nucleotide sequence ID" value="NZ_BAAAKX010000001.1"/>
</dbReference>
<reference evidence="3 4" key="1">
    <citation type="submission" date="2019-06" db="EMBL/GenBank/DDBJ databases">
        <title>Sequencing the genomes of 1000 actinobacteria strains.</title>
        <authorList>
            <person name="Klenk H.-P."/>
        </authorList>
    </citation>
    <scope>NUCLEOTIDE SEQUENCE [LARGE SCALE GENOMIC DNA]</scope>
    <source>
        <strain evidence="3 4">DSM 18082</strain>
    </source>
</reference>
<feature type="region of interest" description="Disordered" evidence="1">
    <location>
        <begin position="336"/>
        <end position="362"/>
    </location>
</feature>
<keyword evidence="4" id="KW-1185">Reference proteome</keyword>
<dbReference type="GO" id="GO:0012505">
    <property type="term" value="C:endomembrane system"/>
    <property type="evidence" value="ECO:0007669"/>
    <property type="project" value="TreeGrafter"/>
</dbReference>
<dbReference type="OrthoDB" id="7054180at2"/>
<comment type="caution">
    <text evidence="3">The sequence shown here is derived from an EMBL/GenBank/DDBJ whole genome shotgun (WGS) entry which is preliminary data.</text>
</comment>
<protein>
    <submittedName>
        <fullName evidence="3">Acyltransferase-like protein</fullName>
    </submittedName>
</protein>
<evidence type="ECO:0000256" key="1">
    <source>
        <dbReference type="SAM" id="MobiDB-lite"/>
    </source>
</evidence>
<evidence type="ECO:0000259" key="2">
    <source>
        <dbReference type="SMART" id="SM00563"/>
    </source>
</evidence>
<keyword evidence="3" id="KW-0808">Transferase</keyword>
<sequence length="362" mass="39907">MPPRWLRRALLPLTTLLVVAVLALLLLVAGVAAVLRPLTPRHRVLRAARFGAAYLVVDLRILFSCLRLWLQAPVAARRDAAGWADAHWALLESALRDALRAGERHFGFRVVVDEPARRDVATVPVDEPLLVLARHAGPGDSFAIAHLLMTEYHRRPRIVLKDKLQLDPALDVLLNRLSCCFIPSRSGAGEDLPARLGRLAADLAGPEALLIFPEGGNWTPRRRRRAIRRLRRRGHVAEAARARRMEHVMPPRPAGVLACLDARPDMDVIVAAHAGLDRLVSPSQVWRALPLVVPMRLRWWHVPSTAVPRDEDARTRWLIDEWAKVDAWVEARPDGSVVDPSTGAGLPTTGSAGPGDVAGELV</sequence>
<dbReference type="AlphaFoldDB" id="A0A542ZM40"/>
<dbReference type="EMBL" id="VFOQ01000001">
    <property type="protein sequence ID" value="TQL61401.1"/>
    <property type="molecule type" value="Genomic_DNA"/>
</dbReference>
<dbReference type="SUPFAM" id="SSF69593">
    <property type="entry name" value="Glycerol-3-phosphate (1)-acyltransferase"/>
    <property type="match status" value="1"/>
</dbReference>
<organism evidence="3 4">
    <name type="scientific">Oryzihumus leptocrescens</name>
    <dbReference type="NCBI Taxonomy" id="297536"/>
    <lineage>
        <taxon>Bacteria</taxon>
        <taxon>Bacillati</taxon>
        <taxon>Actinomycetota</taxon>
        <taxon>Actinomycetes</taxon>
        <taxon>Micrococcales</taxon>
        <taxon>Intrasporangiaceae</taxon>
        <taxon>Oryzihumus</taxon>
    </lineage>
</organism>
<dbReference type="InterPro" id="IPR002123">
    <property type="entry name" value="Plipid/glycerol_acylTrfase"/>
</dbReference>
<dbReference type="SMART" id="SM00563">
    <property type="entry name" value="PlsC"/>
    <property type="match status" value="1"/>
</dbReference>
<keyword evidence="3" id="KW-0012">Acyltransferase</keyword>
<dbReference type="PANTHER" id="PTHR10983">
    <property type="entry name" value="1-ACYLGLYCEROL-3-PHOSPHATE ACYLTRANSFERASE-RELATED"/>
    <property type="match status" value="1"/>
</dbReference>
<feature type="domain" description="Phospholipid/glycerol acyltransferase" evidence="2">
    <location>
        <begin position="129"/>
        <end position="276"/>
    </location>
</feature>
<evidence type="ECO:0000313" key="4">
    <source>
        <dbReference type="Proteomes" id="UP000319514"/>
    </source>
</evidence>
<evidence type="ECO:0000313" key="3">
    <source>
        <dbReference type="EMBL" id="TQL61401.1"/>
    </source>
</evidence>
<gene>
    <name evidence="3" type="ORF">FB474_2810</name>
</gene>
<dbReference type="Pfam" id="PF01553">
    <property type="entry name" value="Acyltransferase"/>
    <property type="match status" value="1"/>
</dbReference>
<accession>A0A542ZM40</accession>
<dbReference type="PANTHER" id="PTHR10983:SF16">
    <property type="entry name" value="LYSOCARDIOLIPIN ACYLTRANSFERASE 1"/>
    <property type="match status" value="1"/>
</dbReference>